<dbReference type="Gene3D" id="3.40.50.2300">
    <property type="match status" value="2"/>
</dbReference>
<sequence length="325" mass="33895">MAASLGVDVSTVSRVLNGSRDEALRAASPETADRIRAHAALVGYRPDPHATGLRTQRSGLVAVIVPRLSDGVLALLVEGIESEARKAGLAVFAMSSHDDPEDQTERVATALGRRVDGLIVADARLDTPLPTSLLRGDTPFVLANRRLPDNSAVTGDDVLGGRLVAEHLVASGRSRLAVIGGPPYASTAVDRVSGFVASVRATGLDLPDERVVDSGFDIASGRDAMQTILQNDPDVDAVFAVDDYAAIGASSVARAHGRVIGKDLAVVGYNDTPVAAELEVALSSVAHPTFELGRAALLSLSAMMTGAPPRDETMQPTLIVRDSSR</sequence>
<dbReference type="InterPro" id="IPR010982">
    <property type="entry name" value="Lambda_DNA-bd_dom_sf"/>
</dbReference>
<dbReference type="InterPro" id="IPR000843">
    <property type="entry name" value="HTH_LacI"/>
</dbReference>
<keyword evidence="6" id="KW-1185">Reference proteome</keyword>
<protein>
    <submittedName>
        <fullName evidence="5">LacI family transcriptional regulator</fullName>
    </submittedName>
</protein>
<evidence type="ECO:0000313" key="5">
    <source>
        <dbReference type="EMBL" id="NYI99628.1"/>
    </source>
</evidence>
<keyword evidence="2" id="KW-0238">DNA-binding</keyword>
<evidence type="ECO:0000256" key="2">
    <source>
        <dbReference type="ARBA" id="ARBA00023125"/>
    </source>
</evidence>
<gene>
    <name evidence="5" type="ORF">HNR19_000327</name>
</gene>
<dbReference type="InterPro" id="IPR001761">
    <property type="entry name" value="Peripla_BP/Lac1_sug-bd_dom"/>
</dbReference>
<proteinExistence type="predicted"/>
<dbReference type="RefSeq" id="WP_218910109.1">
    <property type="nucleotide sequence ID" value="NZ_JACCFP010000001.1"/>
</dbReference>
<reference evidence="5 6" key="1">
    <citation type="submission" date="2020-07" db="EMBL/GenBank/DDBJ databases">
        <title>Sequencing the genomes of 1000 actinobacteria strains.</title>
        <authorList>
            <person name="Klenk H.-P."/>
        </authorList>
    </citation>
    <scope>NUCLEOTIDE SEQUENCE [LARGE SCALE GENOMIC DNA]</scope>
    <source>
        <strain evidence="5 6">DSM 103833</strain>
    </source>
</reference>
<name>A0A853BWK2_9ACTN</name>
<evidence type="ECO:0000259" key="4">
    <source>
        <dbReference type="PROSITE" id="PS50932"/>
    </source>
</evidence>
<comment type="caution">
    <text evidence="5">The sequence shown here is derived from an EMBL/GenBank/DDBJ whole genome shotgun (WGS) entry which is preliminary data.</text>
</comment>
<dbReference type="GO" id="GO:0003700">
    <property type="term" value="F:DNA-binding transcription factor activity"/>
    <property type="evidence" value="ECO:0007669"/>
    <property type="project" value="TreeGrafter"/>
</dbReference>
<keyword evidence="3" id="KW-0804">Transcription</keyword>
<evidence type="ECO:0000256" key="3">
    <source>
        <dbReference type="ARBA" id="ARBA00023163"/>
    </source>
</evidence>
<feature type="domain" description="HTH lacI-type" evidence="4">
    <location>
        <begin position="1"/>
        <end position="55"/>
    </location>
</feature>
<dbReference type="PROSITE" id="PS50932">
    <property type="entry name" value="HTH_LACI_2"/>
    <property type="match status" value="1"/>
</dbReference>
<dbReference type="Pfam" id="PF00532">
    <property type="entry name" value="Peripla_BP_1"/>
    <property type="match status" value="1"/>
</dbReference>
<dbReference type="CDD" id="cd01392">
    <property type="entry name" value="HTH_LacI"/>
    <property type="match status" value="1"/>
</dbReference>
<dbReference type="PANTHER" id="PTHR30146">
    <property type="entry name" value="LACI-RELATED TRANSCRIPTIONAL REPRESSOR"/>
    <property type="match status" value="1"/>
</dbReference>
<dbReference type="AlphaFoldDB" id="A0A853BWK2"/>
<dbReference type="InterPro" id="IPR028082">
    <property type="entry name" value="Peripla_BP_I"/>
</dbReference>
<accession>A0A853BWK2</accession>
<evidence type="ECO:0000256" key="1">
    <source>
        <dbReference type="ARBA" id="ARBA00023015"/>
    </source>
</evidence>
<dbReference type="SMART" id="SM00354">
    <property type="entry name" value="HTH_LACI"/>
    <property type="match status" value="1"/>
</dbReference>
<dbReference type="PANTHER" id="PTHR30146:SF109">
    <property type="entry name" value="HTH-TYPE TRANSCRIPTIONAL REGULATOR GALS"/>
    <property type="match status" value="1"/>
</dbReference>
<dbReference type="SUPFAM" id="SSF47413">
    <property type="entry name" value="lambda repressor-like DNA-binding domains"/>
    <property type="match status" value="1"/>
</dbReference>
<dbReference type="GO" id="GO:0000976">
    <property type="term" value="F:transcription cis-regulatory region binding"/>
    <property type="evidence" value="ECO:0007669"/>
    <property type="project" value="TreeGrafter"/>
</dbReference>
<dbReference type="Proteomes" id="UP000530424">
    <property type="component" value="Unassembled WGS sequence"/>
</dbReference>
<evidence type="ECO:0000313" key="6">
    <source>
        <dbReference type="Proteomes" id="UP000530424"/>
    </source>
</evidence>
<dbReference type="SUPFAM" id="SSF53822">
    <property type="entry name" value="Periplasmic binding protein-like I"/>
    <property type="match status" value="1"/>
</dbReference>
<keyword evidence="1" id="KW-0805">Transcription regulation</keyword>
<dbReference type="Gene3D" id="1.10.260.40">
    <property type="entry name" value="lambda repressor-like DNA-binding domains"/>
    <property type="match status" value="1"/>
</dbReference>
<dbReference type="EMBL" id="JACCFP010000001">
    <property type="protein sequence ID" value="NYI99628.1"/>
    <property type="molecule type" value="Genomic_DNA"/>
</dbReference>
<organism evidence="5 6">
    <name type="scientific">Nocardioides thalensis</name>
    <dbReference type="NCBI Taxonomy" id="1914755"/>
    <lineage>
        <taxon>Bacteria</taxon>
        <taxon>Bacillati</taxon>
        <taxon>Actinomycetota</taxon>
        <taxon>Actinomycetes</taxon>
        <taxon>Propionibacteriales</taxon>
        <taxon>Nocardioidaceae</taxon>
        <taxon>Nocardioides</taxon>
    </lineage>
</organism>